<evidence type="ECO:0000256" key="2">
    <source>
        <dbReference type="ARBA" id="ARBA00010617"/>
    </source>
</evidence>
<protein>
    <recommendedName>
        <fullName evidence="10">Cytochrome P450</fullName>
    </recommendedName>
</protein>
<keyword evidence="9" id="KW-1185">Reference proteome</keyword>
<dbReference type="RefSeq" id="XP_014553120.1">
    <property type="nucleotide sequence ID" value="XM_014697634.1"/>
</dbReference>
<evidence type="ECO:0000256" key="7">
    <source>
        <dbReference type="RuleBase" id="RU000461"/>
    </source>
</evidence>
<dbReference type="PANTHER" id="PTHR24305:SF210">
    <property type="entry name" value="CYTOCHROME P450 MONOOXYGENASE ASQL-RELATED"/>
    <property type="match status" value="1"/>
</dbReference>
<evidence type="ECO:0008006" key="10">
    <source>
        <dbReference type="Google" id="ProtNLM"/>
    </source>
</evidence>
<dbReference type="GO" id="GO:0005506">
    <property type="term" value="F:iron ion binding"/>
    <property type="evidence" value="ECO:0007669"/>
    <property type="project" value="InterPro"/>
</dbReference>
<organism evidence="8 9">
    <name type="scientific">Bipolaris victoriae (strain FI3)</name>
    <name type="common">Victoria blight of oats agent</name>
    <name type="synonym">Cochliobolus victoriae</name>
    <dbReference type="NCBI Taxonomy" id="930091"/>
    <lineage>
        <taxon>Eukaryota</taxon>
        <taxon>Fungi</taxon>
        <taxon>Dikarya</taxon>
        <taxon>Ascomycota</taxon>
        <taxon>Pezizomycotina</taxon>
        <taxon>Dothideomycetes</taxon>
        <taxon>Pleosporomycetidae</taxon>
        <taxon>Pleosporales</taxon>
        <taxon>Pleosporineae</taxon>
        <taxon>Pleosporaceae</taxon>
        <taxon>Bipolaris</taxon>
    </lineage>
</organism>
<evidence type="ECO:0000313" key="9">
    <source>
        <dbReference type="Proteomes" id="UP000054337"/>
    </source>
</evidence>
<evidence type="ECO:0000256" key="5">
    <source>
        <dbReference type="ARBA" id="ARBA00023004"/>
    </source>
</evidence>
<dbReference type="PRINTS" id="PR00463">
    <property type="entry name" value="EP450I"/>
</dbReference>
<dbReference type="InterPro" id="IPR001128">
    <property type="entry name" value="Cyt_P450"/>
</dbReference>
<comment type="cofactor">
    <cofactor evidence="1 6">
        <name>heme</name>
        <dbReference type="ChEBI" id="CHEBI:30413"/>
    </cofactor>
</comment>
<proteinExistence type="inferred from homology"/>
<keyword evidence="5 6" id="KW-0408">Iron</keyword>
<evidence type="ECO:0000256" key="3">
    <source>
        <dbReference type="ARBA" id="ARBA00022617"/>
    </source>
</evidence>
<dbReference type="EMBL" id="KI968785">
    <property type="protein sequence ID" value="EUN23546.1"/>
    <property type="molecule type" value="Genomic_DNA"/>
</dbReference>
<name>W7E5Y8_BIPV3</name>
<dbReference type="SUPFAM" id="SSF48264">
    <property type="entry name" value="Cytochrome P450"/>
    <property type="match status" value="1"/>
</dbReference>
<keyword evidence="4 6" id="KW-0479">Metal-binding</keyword>
<dbReference type="Proteomes" id="UP000054337">
    <property type="component" value="Unassembled WGS sequence"/>
</dbReference>
<dbReference type="CDD" id="cd11058">
    <property type="entry name" value="CYP60B-like"/>
    <property type="match status" value="1"/>
</dbReference>
<feature type="binding site" description="axial binding residue" evidence="6">
    <location>
        <position position="396"/>
    </location>
    <ligand>
        <name>heme</name>
        <dbReference type="ChEBI" id="CHEBI:30413"/>
    </ligand>
    <ligandPart>
        <name>Fe</name>
        <dbReference type="ChEBI" id="CHEBI:18248"/>
    </ligandPart>
</feature>
<dbReference type="InterPro" id="IPR050121">
    <property type="entry name" value="Cytochrome_P450_monoxygenase"/>
</dbReference>
<dbReference type="PANTHER" id="PTHR24305">
    <property type="entry name" value="CYTOCHROME P450"/>
    <property type="match status" value="1"/>
</dbReference>
<comment type="similarity">
    <text evidence="2 7">Belongs to the cytochrome P450 family.</text>
</comment>
<dbReference type="GO" id="GO:0004497">
    <property type="term" value="F:monooxygenase activity"/>
    <property type="evidence" value="ECO:0007669"/>
    <property type="project" value="UniProtKB-KW"/>
</dbReference>
<sequence length="451" mass="52437">MRRVYPYRALYIIYKVFYNLFLHPLQLYPGPLLARSTNLVYNKHIAAGDVHIWIRQLHEKYGPFVRIAPDEITCVDAQAWKDVYGFKREMVKEERFYGKDTMNPNAPGIALHQQQLMIKTYADMLCSKLSVLSAKGEKVDMVKWLNYTTFNIMADMTFGESMELLDGSPNSNWVDMLFELLQFVAYRRVIAHWPSLAVIGQALVVRLKHAHMLFLCKLTGSKHQQFTNERIYKRLARKAEKPDMWSFVEDKVGKKEDALHKNEIASTAANFMNPDKKKRLQDEVCNNFSSTEEMTLQKLARLPYLNACIEEGLRYYPPVGNGLPRLAVVDSVQVSGRYLPKGAIVTIPQWAAYRNSVNFHRADEFLPERWMPEGQAEFGSDRKDVLQPFSYGPRNCLGKNFAYHEIRVLLTVMLFYFDFELCSESNGWVDQKIFTLWIKPPLWMKLKSRAI</sequence>
<reference evidence="8 9" key="1">
    <citation type="journal article" date="2013" name="PLoS Genet.">
        <title>Comparative genome structure, secondary metabolite, and effector coding capacity across Cochliobolus pathogens.</title>
        <authorList>
            <person name="Condon B.J."/>
            <person name="Leng Y."/>
            <person name="Wu D."/>
            <person name="Bushley K.E."/>
            <person name="Ohm R.A."/>
            <person name="Otillar R."/>
            <person name="Martin J."/>
            <person name="Schackwitz W."/>
            <person name="Grimwood J."/>
            <person name="MohdZainudin N."/>
            <person name="Xue C."/>
            <person name="Wang R."/>
            <person name="Manning V.A."/>
            <person name="Dhillon B."/>
            <person name="Tu Z.J."/>
            <person name="Steffenson B.J."/>
            <person name="Salamov A."/>
            <person name="Sun H."/>
            <person name="Lowry S."/>
            <person name="LaButti K."/>
            <person name="Han J."/>
            <person name="Copeland A."/>
            <person name="Lindquist E."/>
            <person name="Barry K."/>
            <person name="Schmutz J."/>
            <person name="Baker S.E."/>
            <person name="Ciuffetti L.M."/>
            <person name="Grigoriev I.V."/>
            <person name="Zhong S."/>
            <person name="Turgeon B.G."/>
        </authorList>
    </citation>
    <scope>NUCLEOTIDE SEQUENCE [LARGE SCALE GENOMIC DNA]</scope>
    <source>
        <strain evidence="8 9">FI3</strain>
    </source>
</reference>
<dbReference type="PROSITE" id="PS00086">
    <property type="entry name" value="CYTOCHROME_P450"/>
    <property type="match status" value="1"/>
</dbReference>
<dbReference type="InterPro" id="IPR017972">
    <property type="entry name" value="Cyt_P450_CS"/>
</dbReference>
<dbReference type="GeneID" id="26256986"/>
<dbReference type="HOGENOM" id="CLU_001570_14_11_1"/>
<keyword evidence="3 6" id="KW-0349">Heme</keyword>
<dbReference type="AlphaFoldDB" id="W7E5Y8"/>
<accession>W7E5Y8</accession>
<dbReference type="GO" id="GO:0020037">
    <property type="term" value="F:heme binding"/>
    <property type="evidence" value="ECO:0007669"/>
    <property type="project" value="InterPro"/>
</dbReference>
<evidence type="ECO:0000256" key="6">
    <source>
        <dbReference type="PIRSR" id="PIRSR602401-1"/>
    </source>
</evidence>
<dbReference type="Pfam" id="PF00067">
    <property type="entry name" value="p450"/>
    <property type="match status" value="2"/>
</dbReference>
<dbReference type="InterPro" id="IPR002401">
    <property type="entry name" value="Cyt_P450_E_grp-I"/>
</dbReference>
<gene>
    <name evidence="8" type="ORF">COCVIDRAFT_40833</name>
</gene>
<dbReference type="InterPro" id="IPR036396">
    <property type="entry name" value="Cyt_P450_sf"/>
</dbReference>
<keyword evidence="7" id="KW-0503">Monooxygenase</keyword>
<dbReference type="PRINTS" id="PR00385">
    <property type="entry name" value="P450"/>
</dbReference>
<keyword evidence="7" id="KW-0560">Oxidoreductase</keyword>
<dbReference type="Gene3D" id="1.10.630.10">
    <property type="entry name" value="Cytochrome P450"/>
    <property type="match status" value="1"/>
</dbReference>
<evidence type="ECO:0000256" key="1">
    <source>
        <dbReference type="ARBA" id="ARBA00001971"/>
    </source>
</evidence>
<dbReference type="GO" id="GO:0016705">
    <property type="term" value="F:oxidoreductase activity, acting on paired donors, with incorporation or reduction of molecular oxygen"/>
    <property type="evidence" value="ECO:0007669"/>
    <property type="project" value="InterPro"/>
</dbReference>
<evidence type="ECO:0000256" key="4">
    <source>
        <dbReference type="ARBA" id="ARBA00022723"/>
    </source>
</evidence>
<evidence type="ECO:0000313" key="8">
    <source>
        <dbReference type="EMBL" id="EUN23546.1"/>
    </source>
</evidence>